<dbReference type="PANTHER" id="PTHR43250">
    <property type="entry name" value="EXODEOXYRIBONUCLEASE III"/>
    <property type="match status" value="1"/>
</dbReference>
<dbReference type="NCBIfam" id="TIGR00195">
    <property type="entry name" value="exoDNase_III"/>
    <property type="match status" value="1"/>
</dbReference>
<evidence type="ECO:0000313" key="10">
    <source>
        <dbReference type="Proteomes" id="UP000274556"/>
    </source>
</evidence>
<dbReference type="GO" id="GO:0008311">
    <property type="term" value="F:double-stranded DNA 3'-5' DNA exonuclease activity"/>
    <property type="evidence" value="ECO:0007669"/>
    <property type="project" value="InterPro"/>
</dbReference>
<evidence type="ECO:0000256" key="2">
    <source>
        <dbReference type="ARBA" id="ARBA00022723"/>
    </source>
</evidence>
<keyword evidence="6" id="KW-0464">Manganese</keyword>
<reference evidence="9 10" key="1">
    <citation type="submission" date="2018-10" db="EMBL/GenBank/DDBJ databases">
        <title>Genomic Encyclopedia of Archaeal and Bacterial Type Strains, Phase II (KMG-II): from individual species to whole genera.</title>
        <authorList>
            <person name="Goeker M."/>
        </authorList>
    </citation>
    <scope>NUCLEOTIDE SEQUENCE [LARGE SCALE GENOMIC DNA]</scope>
    <source>
        <strain evidence="9 10">DSM 235</strain>
    </source>
</reference>
<feature type="binding site" evidence="6">
    <location>
        <position position="153"/>
    </location>
    <ligand>
        <name>Mg(2+)</name>
        <dbReference type="ChEBI" id="CHEBI:18420"/>
        <label>1</label>
    </ligand>
</feature>
<comment type="similarity">
    <text evidence="1">Belongs to the DNA repair enzymes AP/ExoA family.</text>
</comment>
<gene>
    <name evidence="9" type="ORF">BDD21_0699</name>
</gene>
<dbReference type="InterPro" id="IPR037493">
    <property type="entry name" value="ExoIII-like"/>
</dbReference>
<evidence type="ECO:0000256" key="6">
    <source>
        <dbReference type="PIRSR" id="PIRSR604808-2"/>
    </source>
</evidence>
<evidence type="ECO:0000256" key="1">
    <source>
        <dbReference type="ARBA" id="ARBA00007092"/>
    </source>
</evidence>
<keyword evidence="3" id="KW-0378">Hydrolase</keyword>
<evidence type="ECO:0000256" key="5">
    <source>
        <dbReference type="PIRSR" id="PIRSR604808-1"/>
    </source>
</evidence>
<dbReference type="Pfam" id="PF03372">
    <property type="entry name" value="Exo_endo_phos"/>
    <property type="match status" value="1"/>
</dbReference>
<name>A0A495V1T9_9GAMM</name>
<dbReference type="RefSeq" id="WP_120795954.1">
    <property type="nucleotide sequence ID" value="NZ_RBXL01000001.1"/>
</dbReference>
<feature type="binding site" evidence="6">
    <location>
        <position position="35"/>
    </location>
    <ligand>
        <name>Mg(2+)</name>
        <dbReference type="ChEBI" id="CHEBI:18420"/>
        <label>1</label>
    </ligand>
</feature>
<dbReference type="InterPro" id="IPR020847">
    <property type="entry name" value="AP_endonuclease_F1_BS"/>
</dbReference>
<dbReference type="SUPFAM" id="SSF56219">
    <property type="entry name" value="DNase I-like"/>
    <property type="match status" value="1"/>
</dbReference>
<feature type="binding site" evidence="6">
    <location>
        <position position="262"/>
    </location>
    <ligand>
        <name>Mg(2+)</name>
        <dbReference type="ChEBI" id="CHEBI:18420"/>
        <label>1</label>
    </ligand>
</feature>
<dbReference type="InterPro" id="IPR005135">
    <property type="entry name" value="Endo/exonuclease/phosphatase"/>
</dbReference>
<protein>
    <submittedName>
        <fullName evidence="9">Exodeoxyribonuclease-3</fullName>
    </submittedName>
</protein>
<dbReference type="OrthoDB" id="9803914at2"/>
<dbReference type="GO" id="GO:0003677">
    <property type="term" value="F:DNA binding"/>
    <property type="evidence" value="ECO:0007669"/>
    <property type="project" value="InterPro"/>
</dbReference>
<dbReference type="InterPro" id="IPR036691">
    <property type="entry name" value="Endo/exonu/phosph_ase_sf"/>
</dbReference>
<feature type="binding site" evidence="6">
    <location>
        <position position="263"/>
    </location>
    <ligand>
        <name>Mg(2+)</name>
        <dbReference type="ChEBI" id="CHEBI:18420"/>
        <label>1</label>
    </ligand>
</feature>
<dbReference type="InterPro" id="IPR004808">
    <property type="entry name" value="AP_endonuc_1"/>
</dbReference>
<dbReference type="PROSITE" id="PS51435">
    <property type="entry name" value="AP_NUCLEASE_F1_4"/>
    <property type="match status" value="1"/>
</dbReference>
<feature type="active site" description="Proton donor/acceptor" evidence="5">
    <location>
        <position position="153"/>
    </location>
</feature>
<feature type="site" description="Important for catalytic activity" evidence="7">
    <location>
        <position position="233"/>
    </location>
</feature>
<dbReference type="PANTHER" id="PTHR43250:SF2">
    <property type="entry name" value="EXODEOXYRIBONUCLEASE III"/>
    <property type="match status" value="1"/>
</dbReference>
<feature type="site" description="Transition state stabilizer" evidence="7">
    <location>
        <position position="155"/>
    </location>
</feature>
<feature type="active site" description="Proton acceptor" evidence="5">
    <location>
        <position position="263"/>
    </location>
</feature>
<comment type="cofactor">
    <cofactor evidence="6">
        <name>Mg(2+)</name>
        <dbReference type="ChEBI" id="CHEBI:18420"/>
    </cofactor>
    <cofactor evidence="6">
        <name>Mn(2+)</name>
        <dbReference type="ChEBI" id="CHEBI:29035"/>
    </cofactor>
    <text evidence="6">Probably binds two magnesium or manganese ions per subunit.</text>
</comment>
<dbReference type="CDD" id="cd09086">
    <property type="entry name" value="ExoIII-like_AP-endo"/>
    <property type="match status" value="1"/>
</dbReference>
<keyword evidence="2 6" id="KW-0479">Metal-binding</keyword>
<evidence type="ECO:0000259" key="8">
    <source>
        <dbReference type="Pfam" id="PF03372"/>
    </source>
</evidence>
<feature type="site" description="Interaction with DNA substrate" evidence="7">
    <location>
        <position position="263"/>
    </location>
</feature>
<comment type="caution">
    <text evidence="9">The sequence shown here is derived from an EMBL/GenBank/DDBJ whole genome shotgun (WGS) entry which is preliminary data.</text>
</comment>
<feature type="active site" evidence="5">
    <location>
        <position position="111"/>
    </location>
</feature>
<organism evidence="9 10">
    <name type="scientific">Thiocapsa rosea</name>
    <dbReference type="NCBI Taxonomy" id="69360"/>
    <lineage>
        <taxon>Bacteria</taxon>
        <taxon>Pseudomonadati</taxon>
        <taxon>Pseudomonadota</taxon>
        <taxon>Gammaproteobacteria</taxon>
        <taxon>Chromatiales</taxon>
        <taxon>Chromatiaceae</taxon>
        <taxon>Thiocapsa</taxon>
    </lineage>
</organism>
<feature type="domain" description="Endonuclease/exonuclease/phosphatase" evidence="8">
    <location>
        <begin position="5"/>
        <end position="263"/>
    </location>
</feature>
<evidence type="ECO:0000256" key="4">
    <source>
        <dbReference type="ARBA" id="ARBA00022842"/>
    </source>
</evidence>
<feature type="binding site" evidence="6">
    <location>
        <position position="8"/>
    </location>
    <ligand>
        <name>Mg(2+)</name>
        <dbReference type="ChEBI" id="CHEBI:18420"/>
        <label>1</label>
    </ligand>
</feature>
<dbReference type="NCBIfam" id="TIGR00633">
    <property type="entry name" value="xth"/>
    <property type="match status" value="1"/>
</dbReference>
<evidence type="ECO:0000256" key="7">
    <source>
        <dbReference type="PIRSR" id="PIRSR604808-3"/>
    </source>
</evidence>
<accession>A0A495V1T9</accession>
<dbReference type="AlphaFoldDB" id="A0A495V1T9"/>
<evidence type="ECO:0000256" key="3">
    <source>
        <dbReference type="ARBA" id="ARBA00022801"/>
    </source>
</evidence>
<feature type="binding site" evidence="6">
    <location>
        <position position="155"/>
    </location>
    <ligand>
        <name>Mg(2+)</name>
        <dbReference type="ChEBI" id="CHEBI:18420"/>
        <label>1</label>
    </ligand>
</feature>
<dbReference type="EMBL" id="RBXL01000001">
    <property type="protein sequence ID" value="RKT43366.1"/>
    <property type="molecule type" value="Genomic_DNA"/>
</dbReference>
<dbReference type="Proteomes" id="UP000274556">
    <property type="component" value="Unassembled WGS sequence"/>
</dbReference>
<dbReference type="GO" id="GO:0004519">
    <property type="term" value="F:endonuclease activity"/>
    <property type="evidence" value="ECO:0007669"/>
    <property type="project" value="InterPro"/>
</dbReference>
<evidence type="ECO:0000313" key="9">
    <source>
        <dbReference type="EMBL" id="RKT43366.1"/>
    </source>
</evidence>
<proteinExistence type="inferred from homology"/>
<dbReference type="PROSITE" id="PS00726">
    <property type="entry name" value="AP_NUCLEASE_F1_1"/>
    <property type="match status" value="1"/>
</dbReference>
<dbReference type="Gene3D" id="3.60.10.10">
    <property type="entry name" value="Endonuclease/exonuclease/phosphatase"/>
    <property type="match status" value="1"/>
</dbReference>
<dbReference type="GO" id="GO:0006281">
    <property type="term" value="P:DNA repair"/>
    <property type="evidence" value="ECO:0007669"/>
    <property type="project" value="InterPro"/>
</dbReference>
<sequence>MFKIISFNINGIRARPHQLEAIKAVHDPDVLGLQECKVADDAFPVDLVRGLGFATHFHGQKSHYGVALLSKVEPLFVAKGFPGDAEDAQRRAIIGRYPLPGGDEITVINGYFPQGESRDHPIKFPNKRKFYADLTAYLRAFCTPDQNLVVLGDMNVAPLDLDIGIGADNAKRWLRTGKCSFLPEEREWLETLTDWGLVDAYRTVHPEVDDRFSWFDYRSRGFERDPKHGLRIDHLLVTAPLRERLLDADIDYAIRGMEKPSDHCPVWARFDL</sequence>
<keyword evidence="10" id="KW-1185">Reference proteome</keyword>
<dbReference type="NCBIfam" id="NF008733">
    <property type="entry name" value="PRK11756.1"/>
    <property type="match status" value="1"/>
</dbReference>
<dbReference type="GO" id="GO:0046872">
    <property type="term" value="F:metal ion binding"/>
    <property type="evidence" value="ECO:0007669"/>
    <property type="project" value="UniProtKB-KW"/>
</dbReference>
<keyword evidence="4 6" id="KW-0460">Magnesium</keyword>